<organism evidence="2 3">
    <name type="scientific">Paraburkholderia phenazinium</name>
    <dbReference type="NCBI Taxonomy" id="60549"/>
    <lineage>
        <taxon>Bacteria</taxon>
        <taxon>Pseudomonadati</taxon>
        <taxon>Pseudomonadota</taxon>
        <taxon>Betaproteobacteria</taxon>
        <taxon>Burkholderiales</taxon>
        <taxon>Burkholderiaceae</taxon>
        <taxon>Paraburkholderia</taxon>
    </lineage>
</organism>
<reference evidence="2 3" key="1">
    <citation type="submission" date="2016-10" db="EMBL/GenBank/DDBJ databases">
        <authorList>
            <person name="de Groot N.N."/>
        </authorList>
    </citation>
    <scope>NUCLEOTIDE SEQUENCE [LARGE SCALE GENOMIC DNA]</scope>
    <source>
        <strain evidence="2 3">LMG 2247</strain>
    </source>
</reference>
<dbReference type="InterPro" id="IPR037401">
    <property type="entry name" value="SnoaL-like"/>
</dbReference>
<dbReference type="GO" id="GO:0016853">
    <property type="term" value="F:isomerase activity"/>
    <property type="evidence" value="ECO:0007669"/>
    <property type="project" value="UniProtKB-KW"/>
</dbReference>
<name>A0A1G7TRB4_9BURK</name>
<proteinExistence type="predicted"/>
<accession>A0A1G7TRB4</accession>
<dbReference type="AlphaFoldDB" id="A0A1G7TRB4"/>
<dbReference type="Pfam" id="PF12680">
    <property type="entry name" value="SnoaL_2"/>
    <property type="match status" value="1"/>
</dbReference>
<evidence type="ECO:0000313" key="3">
    <source>
        <dbReference type="Proteomes" id="UP000199706"/>
    </source>
</evidence>
<dbReference type="Gene3D" id="3.10.450.50">
    <property type="match status" value="1"/>
</dbReference>
<evidence type="ECO:0000313" key="2">
    <source>
        <dbReference type="EMBL" id="SDG37504.1"/>
    </source>
</evidence>
<dbReference type="OrthoDB" id="674363at2"/>
<dbReference type="SUPFAM" id="SSF54427">
    <property type="entry name" value="NTF2-like"/>
    <property type="match status" value="1"/>
</dbReference>
<dbReference type="RefSeq" id="WP_090683193.1">
    <property type="nucleotide sequence ID" value="NZ_CADERL010000022.1"/>
</dbReference>
<sequence>MDSRSNALRIHVREQGSGQFVAELERRVGMPYTPEQVPVAFDANFNAGDIDGVVSLFSDNATMRMPDGGGVVTGIEELRRQFSGLLANDVRICNKVRLSLVSDDVALVLLDWTLTMRLPDGRHVDQGGTATQVMGRGGDGVWKLRISNPLGTR</sequence>
<protein>
    <submittedName>
        <fullName evidence="2">Ketosteroid isomerase homolog</fullName>
    </submittedName>
</protein>
<dbReference type="EMBL" id="FNCJ01000003">
    <property type="protein sequence ID" value="SDG37504.1"/>
    <property type="molecule type" value="Genomic_DNA"/>
</dbReference>
<dbReference type="InterPro" id="IPR032710">
    <property type="entry name" value="NTF2-like_dom_sf"/>
</dbReference>
<feature type="domain" description="SnoaL-like" evidence="1">
    <location>
        <begin position="41"/>
        <end position="130"/>
    </location>
</feature>
<evidence type="ECO:0000259" key="1">
    <source>
        <dbReference type="Pfam" id="PF12680"/>
    </source>
</evidence>
<keyword evidence="2" id="KW-0413">Isomerase</keyword>
<dbReference type="Proteomes" id="UP000199706">
    <property type="component" value="Unassembled WGS sequence"/>
</dbReference>
<gene>
    <name evidence="2" type="ORF">SAMN05216466_103119</name>
</gene>